<evidence type="ECO:0000313" key="2">
    <source>
        <dbReference type="EMBL" id="MFC0591646.1"/>
    </source>
</evidence>
<comment type="caution">
    <text evidence="2">The sequence shown here is derived from an EMBL/GenBank/DDBJ whole genome shotgun (WGS) entry which is preliminary data.</text>
</comment>
<proteinExistence type="predicted"/>
<dbReference type="EMBL" id="JBHLTN010000007">
    <property type="protein sequence ID" value="MFC0591646.1"/>
    <property type="molecule type" value="Genomic_DNA"/>
</dbReference>
<evidence type="ECO:0008006" key="4">
    <source>
        <dbReference type="Google" id="ProtNLM"/>
    </source>
</evidence>
<keyword evidence="1" id="KW-0812">Transmembrane</keyword>
<sequence>MNGARQAGRGPDAVCAALALAVLALLIGVSIWLWQGQRRPLLLAPAIGGLNPCLDMTAPAPAPAPGAPPPEAACAGAQGSAAGQVESILSALGPRHSPDGRLLVGYTLVVPLLNLFRPDAAAAGGWRIDDEAVQRVARTVQGVDRPVVLYLFSSHFSEGAPIEPVLASDPANLAQTPRGPLPVDRYMGQPMYPWSVARLDNGITQRRDEAMRAVSGALCRLPAATRARLAGINLLGETHQLYPAFETGMGTDQPYVVTDYSPTSRAGFAAALRQRFGTVAALNRYLGSSFADFDAVQPPSRDIRRQRLDNFWQHIDDAAAGRVAVSGWVHDGAQPVGRSSWVRIYLDGQWVGRVPARFERQDVAQARPELGTSRLGWRYDLRFADLPPGRHRLDVALEGAGGGLQHLGTRHINVMGREQRPPVALPMRLDLPPMRPAGARVAFWIDAPADERALFYNPLVPLWDEFRARQVVRYLEHFDRLLAATCLADVPRRTQQIYPAEKAGWDASRFAAGQSLLPFGQVQLGINLYGEATDDASFFDWLARSRQPGYSVTEFHPLRALSAAELGAVFEDHRRHGARTLSFFLHPVAPGEAPANPFAFDPHNPRFGSDRLYAATQALLR</sequence>
<gene>
    <name evidence="2" type="ORF">ACFFGG_03660</name>
</gene>
<dbReference type="Gene3D" id="3.20.20.80">
    <property type="entry name" value="Glycosidases"/>
    <property type="match status" value="1"/>
</dbReference>
<dbReference type="Proteomes" id="UP001589834">
    <property type="component" value="Unassembled WGS sequence"/>
</dbReference>
<keyword evidence="1" id="KW-1133">Transmembrane helix</keyword>
<keyword evidence="3" id="KW-1185">Reference proteome</keyword>
<reference evidence="2 3" key="1">
    <citation type="submission" date="2024-09" db="EMBL/GenBank/DDBJ databases">
        <authorList>
            <person name="Sun Q."/>
            <person name="Mori K."/>
        </authorList>
    </citation>
    <scope>NUCLEOTIDE SEQUENCE [LARGE SCALE GENOMIC DNA]</scope>
    <source>
        <strain evidence="2 3">NCAIM B.02336</strain>
    </source>
</reference>
<name>A0ABV6PP73_9BURK</name>
<organism evidence="2 3">
    <name type="scientific">Ottowia pentelensis</name>
    <dbReference type="NCBI Taxonomy" id="511108"/>
    <lineage>
        <taxon>Bacteria</taxon>
        <taxon>Pseudomonadati</taxon>
        <taxon>Pseudomonadota</taxon>
        <taxon>Betaproteobacteria</taxon>
        <taxon>Burkholderiales</taxon>
        <taxon>Comamonadaceae</taxon>
        <taxon>Ottowia</taxon>
    </lineage>
</organism>
<evidence type="ECO:0000313" key="3">
    <source>
        <dbReference type="Proteomes" id="UP001589834"/>
    </source>
</evidence>
<dbReference type="RefSeq" id="WP_377479947.1">
    <property type="nucleotide sequence ID" value="NZ_JBHLTN010000007.1"/>
</dbReference>
<evidence type="ECO:0000256" key="1">
    <source>
        <dbReference type="SAM" id="Phobius"/>
    </source>
</evidence>
<feature type="transmembrane region" description="Helical" evidence="1">
    <location>
        <begin position="12"/>
        <end position="34"/>
    </location>
</feature>
<accession>A0ABV6PP73</accession>
<keyword evidence="1" id="KW-0472">Membrane</keyword>
<protein>
    <recommendedName>
        <fullName evidence="4">Glycoside hydrolase family 42 N-terminal domain-containing protein</fullName>
    </recommendedName>
</protein>